<evidence type="ECO:0000313" key="2">
    <source>
        <dbReference type="Proteomes" id="UP000829354"/>
    </source>
</evidence>
<keyword evidence="2" id="KW-1185">Reference proteome</keyword>
<protein>
    <submittedName>
        <fullName evidence="1">Uncharacterized protein</fullName>
    </submittedName>
</protein>
<proteinExistence type="predicted"/>
<gene>
    <name evidence="1" type="ORF">L5515_019528</name>
</gene>
<dbReference type="EMBL" id="CP092625">
    <property type="protein sequence ID" value="UMM44369.1"/>
    <property type="molecule type" value="Genomic_DNA"/>
</dbReference>
<sequence length="120" mass="13641">MEHEEMELAKNRVSRLEMLWLNKEFAGAETRSSQSTSIQKRLSVDMVDQDTTVLRKKRDSSAKTSSPALDLCFSYLYALLLGLVNEDSLAKKVSPALESPLLNFLEKVLYCLFPLFMDGF</sequence>
<accession>A0AAE9FJ67</accession>
<dbReference type="AlphaFoldDB" id="A0AAE9FJ67"/>
<name>A0AAE9FJ67_CAEBR</name>
<evidence type="ECO:0000313" key="1">
    <source>
        <dbReference type="EMBL" id="UMM44369.1"/>
    </source>
</evidence>
<organism evidence="1 2">
    <name type="scientific">Caenorhabditis briggsae</name>
    <dbReference type="NCBI Taxonomy" id="6238"/>
    <lineage>
        <taxon>Eukaryota</taxon>
        <taxon>Metazoa</taxon>
        <taxon>Ecdysozoa</taxon>
        <taxon>Nematoda</taxon>
        <taxon>Chromadorea</taxon>
        <taxon>Rhabditida</taxon>
        <taxon>Rhabditina</taxon>
        <taxon>Rhabditomorpha</taxon>
        <taxon>Rhabditoidea</taxon>
        <taxon>Rhabditidae</taxon>
        <taxon>Peloderinae</taxon>
        <taxon>Caenorhabditis</taxon>
    </lineage>
</organism>
<reference evidence="1 2" key="1">
    <citation type="submission" date="2022-04" db="EMBL/GenBank/DDBJ databases">
        <title>Chromosome-level reference genomes for two strains of Caenorhabditis briggsae: an improved platform for comparative genomics.</title>
        <authorList>
            <person name="Stevens L."/>
            <person name="Andersen E."/>
        </authorList>
    </citation>
    <scope>NUCLEOTIDE SEQUENCE [LARGE SCALE GENOMIC DNA]</scope>
    <source>
        <strain evidence="1">VX34</strain>
        <tissue evidence="1">Whole-organism</tissue>
    </source>
</reference>
<dbReference type="Proteomes" id="UP000829354">
    <property type="component" value="Chromosome X"/>
</dbReference>